<dbReference type="eggNOG" id="COG1302">
    <property type="taxonomic scope" value="Bacteria"/>
</dbReference>
<dbReference type="Gene3D" id="3.40.50.300">
    <property type="entry name" value="P-loop containing nucleotide triphosphate hydrolases"/>
    <property type="match status" value="1"/>
</dbReference>
<sequence>MDVIAFVGPPGTGKSDRAIAVAHKNKAECIIDDGILIYDNRIVAGKSAKKEESRLKAVRRAIFLDENQVEDVKKSLAKINPARILILGTSERMIIKITEQLNLQKPFKYIHIEDIARPEEIKKANEARYKEGKHVIPVPTVELKPYFRGYLVYPLRFFRNRNKSNSPRVKNEERSVVRPVFSYYGKLSFSDRVIEKLVKYSVQDIPYLVINKVDSKKSREQINGLVLRLEIEMHKKNPDEMKKIVHKMRDNIQKEIEYTTGMSLETVKLNIITNVSKA</sequence>
<dbReference type="Pfam" id="PF01745">
    <property type="entry name" value="IPT"/>
    <property type="match status" value="1"/>
</dbReference>
<protein>
    <submittedName>
        <fullName evidence="1">Uncharacterized protein</fullName>
    </submittedName>
</protein>
<dbReference type="OrthoDB" id="5429664at2"/>
<dbReference type="Proteomes" id="UP000004594">
    <property type="component" value="Unassembled WGS sequence"/>
</dbReference>
<dbReference type="RefSeq" id="WP_007555302.1">
    <property type="nucleotide sequence ID" value="NZ_AENT01000030.1"/>
</dbReference>
<comment type="caution">
    <text evidence="1">The sequence shown here is derived from an EMBL/GenBank/DDBJ whole genome shotgun (WGS) entry which is preliminary data.</text>
</comment>
<proteinExistence type="predicted"/>
<gene>
    <name evidence="1" type="ORF">HMPREF9220_0180</name>
</gene>
<organism evidence="1 2">
    <name type="scientific">Dialister micraerophilus UPII 345-E</name>
    <dbReference type="NCBI Taxonomy" id="910314"/>
    <lineage>
        <taxon>Bacteria</taxon>
        <taxon>Bacillati</taxon>
        <taxon>Bacillota</taxon>
        <taxon>Negativicutes</taxon>
        <taxon>Veillonellales</taxon>
        <taxon>Veillonellaceae</taxon>
        <taxon>Dialister</taxon>
    </lineage>
</organism>
<evidence type="ECO:0000313" key="1">
    <source>
        <dbReference type="EMBL" id="EFR42246.1"/>
    </source>
</evidence>
<evidence type="ECO:0000313" key="2">
    <source>
        <dbReference type="Proteomes" id="UP000004594"/>
    </source>
</evidence>
<dbReference type="AlphaFoldDB" id="E4LAP3"/>
<name>E4LAP3_9FIRM</name>
<dbReference type="InterPro" id="IPR027417">
    <property type="entry name" value="P-loop_NTPase"/>
</dbReference>
<dbReference type="SUPFAM" id="SSF52540">
    <property type="entry name" value="P-loop containing nucleoside triphosphate hydrolases"/>
    <property type="match status" value="1"/>
</dbReference>
<accession>E4LAP3</accession>
<reference evidence="1 2" key="1">
    <citation type="submission" date="2010-11" db="EMBL/GenBank/DDBJ databases">
        <authorList>
            <person name="Durkin A.S."/>
            <person name="Madupu R."/>
            <person name="Torralba M."/>
            <person name="Gillis M."/>
            <person name="Methe B."/>
            <person name="Sutton G."/>
            <person name="Nelson K.E."/>
        </authorList>
    </citation>
    <scope>NUCLEOTIDE SEQUENCE [LARGE SCALE GENOMIC DNA]</scope>
    <source>
        <strain evidence="1 2">UPII 345-E</strain>
    </source>
</reference>
<dbReference type="EMBL" id="AENT01000030">
    <property type="protein sequence ID" value="EFR42246.1"/>
    <property type="molecule type" value="Genomic_DNA"/>
</dbReference>